<dbReference type="GO" id="GO:1904680">
    <property type="term" value="F:peptide transmembrane transporter activity"/>
    <property type="evidence" value="ECO:0007669"/>
    <property type="project" value="TreeGrafter"/>
</dbReference>
<reference evidence="5 6" key="1">
    <citation type="journal article" date="2016" name="Nat. Commun.">
        <title>Thousands of microbial genomes shed light on interconnected biogeochemical processes in an aquifer system.</title>
        <authorList>
            <person name="Anantharaman K."/>
            <person name="Brown C.T."/>
            <person name="Hug L.A."/>
            <person name="Sharon I."/>
            <person name="Castelle C.J."/>
            <person name="Probst A.J."/>
            <person name="Thomas B.C."/>
            <person name="Singh A."/>
            <person name="Wilkins M.J."/>
            <person name="Karaoz U."/>
            <person name="Brodie E.L."/>
            <person name="Williams K.H."/>
            <person name="Hubbard S.S."/>
            <person name="Banfield J.F."/>
        </authorList>
    </citation>
    <scope>NUCLEOTIDE SEQUENCE [LARGE SCALE GENOMIC DNA]</scope>
</reference>
<evidence type="ECO:0000256" key="3">
    <source>
        <dbReference type="ARBA" id="ARBA00022729"/>
    </source>
</evidence>
<evidence type="ECO:0000256" key="2">
    <source>
        <dbReference type="ARBA" id="ARBA00022448"/>
    </source>
</evidence>
<dbReference type="CDD" id="cd08513">
    <property type="entry name" value="PBP2_thermophilic_Hb8_like"/>
    <property type="match status" value="1"/>
</dbReference>
<sequence>MPQKSSWPSWPQWKQLPRVLNLKERLALVALVLLTIGFAAAGLWTGYLGRTNAVPDIGGEYTEALVGEPQFINPLLAGINEADKDITALVYSGLFRYDAAGALVPDLAERYETSGDGKEYTFFLKKDVIWHDGKAFDADDVLFTFGALMNPDYASPLRTSWQGVNVEKKDAWTIRMTLENPRAQFLDKLTLGIMPRHIWGAINAKNIGLADANMKPIGTGPFRFAKYAKDKYGGIVSYTLDANPHFYRGMPYIGHITFFFFGYPEEALAAYKNGKVLGVSYIEAHNKQSAERSGARVHELRIPKYFSVFFNQNRSKALADQRVRTALALATDKKEIAAAIFQNTAIPVDSPILPWLIGYSQTAKTYPYSQDDAKTMLDVAEWKDKNQDGVREKIIGTDKEPTNLEFTLITSDFPELVTTGELLKKQWERVGVKVNLENYSVDELKQGVIKPRKYDALLFGEVLAQNPDPYIYWHSSQKKELGLNLALYDSKDADSALENARTATSTQEEERQLALFQDAIARDVPAIFLFSPNYLYAVDDRVRGIAVENIGAPSWRFADIEKWYLKTKRVDK</sequence>
<proteinExistence type="inferred from homology"/>
<protein>
    <recommendedName>
        <fullName evidence="4">Solute-binding protein family 5 domain-containing protein</fullName>
    </recommendedName>
</protein>
<dbReference type="PIRSF" id="PIRSF002741">
    <property type="entry name" value="MppA"/>
    <property type="match status" value="1"/>
</dbReference>
<dbReference type="AlphaFoldDB" id="A0A1F5BVW3"/>
<feature type="domain" description="Solute-binding protein family 5" evidence="4">
    <location>
        <begin position="103"/>
        <end position="474"/>
    </location>
</feature>
<accession>A0A1F5BVW3</accession>
<evidence type="ECO:0000313" key="6">
    <source>
        <dbReference type="Proteomes" id="UP000176650"/>
    </source>
</evidence>
<evidence type="ECO:0000259" key="4">
    <source>
        <dbReference type="Pfam" id="PF00496"/>
    </source>
</evidence>
<dbReference type="Gene3D" id="3.40.190.10">
    <property type="entry name" value="Periplasmic binding protein-like II"/>
    <property type="match status" value="1"/>
</dbReference>
<dbReference type="Gene3D" id="3.90.76.10">
    <property type="entry name" value="Dipeptide-binding Protein, Domain 1"/>
    <property type="match status" value="1"/>
</dbReference>
<dbReference type="InterPro" id="IPR000914">
    <property type="entry name" value="SBP_5_dom"/>
</dbReference>
<dbReference type="SUPFAM" id="SSF53850">
    <property type="entry name" value="Periplasmic binding protein-like II"/>
    <property type="match status" value="1"/>
</dbReference>
<dbReference type="InterPro" id="IPR039424">
    <property type="entry name" value="SBP_5"/>
</dbReference>
<dbReference type="Gene3D" id="3.10.105.10">
    <property type="entry name" value="Dipeptide-binding Protein, Domain 3"/>
    <property type="match status" value="1"/>
</dbReference>
<comment type="similarity">
    <text evidence="1">Belongs to the bacterial solute-binding protein 5 family.</text>
</comment>
<organism evidence="5 6">
    <name type="scientific">Candidatus Azambacteria bacterium RIFCSPLOWO2_01_FULL_46_25</name>
    <dbReference type="NCBI Taxonomy" id="1797298"/>
    <lineage>
        <taxon>Bacteria</taxon>
        <taxon>Candidatus Azamiibacteriota</taxon>
    </lineage>
</organism>
<dbReference type="Pfam" id="PF00496">
    <property type="entry name" value="SBP_bac_5"/>
    <property type="match status" value="1"/>
</dbReference>
<comment type="caution">
    <text evidence="5">The sequence shown here is derived from an EMBL/GenBank/DDBJ whole genome shotgun (WGS) entry which is preliminary data.</text>
</comment>
<dbReference type="Proteomes" id="UP000176650">
    <property type="component" value="Unassembled WGS sequence"/>
</dbReference>
<dbReference type="STRING" id="1797298.A2988_04545"/>
<dbReference type="PANTHER" id="PTHR30290">
    <property type="entry name" value="PERIPLASMIC BINDING COMPONENT OF ABC TRANSPORTER"/>
    <property type="match status" value="1"/>
</dbReference>
<dbReference type="PANTHER" id="PTHR30290:SF9">
    <property type="entry name" value="OLIGOPEPTIDE-BINDING PROTEIN APPA"/>
    <property type="match status" value="1"/>
</dbReference>
<name>A0A1F5BVW3_9BACT</name>
<dbReference type="GO" id="GO:0042597">
    <property type="term" value="C:periplasmic space"/>
    <property type="evidence" value="ECO:0007669"/>
    <property type="project" value="UniProtKB-ARBA"/>
</dbReference>
<dbReference type="GO" id="GO:0015833">
    <property type="term" value="P:peptide transport"/>
    <property type="evidence" value="ECO:0007669"/>
    <property type="project" value="TreeGrafter"/>
</dbReference>
<dbReference type="InterPro" id="IPR030678">
    <property type="entry name" value="Peptide/Ni-bd"/>
</dbReference>
<dbReference type="EMBL" id="MEYS01000001">
    <property type="protein sequence ID" value="OGD34736.1"/>
    <property type="molecule type" value="Genomic_DNA"/>
</dbReference>
<gene>
    <name evidence="5" type="ORF">A2988_04545</name>
</gene>
<evidence type="ECO:0000313" key="5">
    <source>
        <dbReference type="EMBL" id="OGD34736.1"/>
    </source>
</evidence>
<keyword evidence="3" id="KW-0732">Signal</keyword>
<evidence type="ECO:0000256" key="1">
    <source>
        <dbReference type="ARBA" id="ARBA00005695"/>
    </source>
</evidence>
<dbReference type="GO" id="GO:0043190">
    <property type="term" value="C:ATP-binding cassette (ABC) transporter complex"/>
    <property type="evidence" value="ECO:0007669"/>
    <property type="project" value="InterPro"/>
</dbReference>
<keyword evidence="2" id="KW-0813">Transport</keyword>